<dbReference type="Proteomes" id="UP001237780">
    <property type="component" value="Unassembled WGS sequence"/>
</dbReference>
<comment type="caution">
    <text evidence="4">The sequence shown here is derived from an EMBL/GenBank/DDBJ whole genome shotgun (WGS) entry which is preliminary data.</text>
</comment>
<dbReference type="NCBIfam" id="NF040876">
    <property type="entry name" value="RHE_PE00001_fam"/>
    <property type="match status" value="1"/>
</dbReference>
<keyword evidence="5" id="KW-1185">Reference proteome</keyword>
<sequence length="296" mass="33120">MRVRRQIASNPPAWALSAKGLASLRGRWFTDPVTPEVIAEPVSNPEFLNESKTDAESAFEDELARFDALLDRTSHRLLTPANAPASVRGEGRLERKSVSSEVSSDGDPLVYDPDWDEDERIGRWLVVHDMTRDLPPLLAAALLWDAWEDIEPLQHQHWLGPMLVSAMLRERGKTRSHLAAFNSGLRNVPRDRRRARDRATRLAAFLGAVEAASIANLKEIERLGLARIQMERKLKDRRSTSSLPGMIDLALSRPMISAGLVAKELKVSQRGALNLIGELGLREMTGRGRYRAWGII</sequence>
<dbReference type="Pfam" id="PF07756">
    <property type="entry name" value="DUF1612"/>
    <property type="match status" value="1"/>
</dbReference>
<evidence type="ECO:0000259" key="2">
    <source>
        <dbReference type="Pfam" id="PF07756"/>
    </source>
</evidence>
<feature type="compositionally biased region" description="Basic and acidic residues" evidence="1">
    <location>
        <begin position="89"/>
        <end position="98"/>
    </location>
</feature>
<protein>
    <recommendedName>
        <fullName evidence="6">HTH DNA binding domain-containing protein</fullName>
    </recommendedName>
</protein>
<evidence type="ECO:0000256" key="1">
    <source>
        <dbReference type="SAM" id="MobiDB-lite"/>
    </source>
</evidence>
<gene>
    <name evidence="4" type="ORF">QFZ34_000294</name>
</gene>
<dbReference type="Pfam" id="PF11972">
    <property type="entry name" value="HTH_13"/>
    <property type="match status" value="1"/>
</dbReference>
<evidence type="ECO:0000259" key="3">
    <source>
        <dbReference type="Pfam" id="PF11972"/>
    </source>
</evidence>
<evidence type="ECO:0008006" key="6">
    <source>
        <dbReference type="Google" id="ProtNLM"/>
    </source>
</evidence>
<feature type="domain" description="DUF1612" evidence="2">
    <location>
        <begin position="109"/>
        <end position="235"/>
    </location>
</feature>
<organism evidence="4 5">
    <name type="scientific">Phyllobacterium ifriqiyense</name>
    <dbReference type="NCBI Taxonomy" id="314238"/>
    <lineage>
        <taxon>Bacteria</taxon>
        <taxon>Pseudomonadati</taxon>
        <taxon>Pseudomonadota</taxon>
        <taxon>Alphaproteobacteria</taxon>
        <taxon>Hyphomicrobiales</taxon>
        <taxon>Phyllobacteriaceae</taxon>
        <taxon>Phyllobacterium</taxon>
    </lineage>
</organism>
<dbReference type="InterPro" id="IPR048017">
    <property type="entry name" value="Y4cF-like"/>
</dbReference>
<reference evidence="4 5" key="1">
    <citation type="submission" date="2023-07" db="EMBL/GenBank/DDBJ databases">
        <title>Comparative genomics of wheat-associated soil bacteria to identify genetic determinants of phenazine resistance.</title>
        <authorList>
            <person name="Mouncey N."/>
        </authorList>
    </citation>
    <scope>NUCLEOTIDE SEQUENCE [LARGE SCALE GENOMIC DNA]</scope>
    <source>
        <strain evidence="4 5">W4I11</strain>
    </source>
</reference>
<accession>A0ABU0S2X4</accession>
<dbReference type="InterPro" id="IPR011670">
    <property type="entry name" value="DUF1612"/>
</dbReference>
<dbReference type="EMBL" id="JAUSZT010000001">
    <property type="protein sequence ID" value="MDQ0995117.1"/>
    <property type="molecule type" value="Genomic_DNA"/>
</dbReference>
<feature type="domain" description="HTH DNA binding" evidence="3">
    <location>
        <begin position="243"/>
        <end position="296"/>
    </location>
</feature>
<evidence type="ECO:0000313" key="5">
    <source>
        <dbReference type="Proteomes" id="UP001237780"/>
    </source>
</evidence>
<evidence type="ECO:0000313" key="4">
    <source>
        <dbReference type="EMBL" id="MDQ0995117.1"/>
    </source>
</evidence>
<feature type="region of interest" description="Disordered" evidence="1">
    <location>
        <begin position="81"/>
        <end position="109"/>
    </location>
</feature>
<proteinExistence type="predicted"/>
<name>A0ABU0S2X4_9HYPH</name>
<dbReference type="InterPro" id="IPR021068">
    <property type="entry name" value="HTH_DNA-bd"/>
</dbReference>